<comment type="caution">
    <text evidence="1">The sequence shown here is derived from an EMBL/GenBank/DDBJ whole genome shotgun (WGS) entry which is preliminary data.</text>
</comment>
<name>A0ACB8WN99_9TELE</name>
<evidence type="ECO:0000313" key="1">
    <source>
        <dbReference type="EMBL" id="KAI3368782.1"/>
    </source>
</evidence>
<protein>
    <submittedName>
        <fullName evidence="1">Uncharacterized protein</fullName>
    </submittedName>
</protein>
<proteinExistence type="predicted"/>
<reference evidence="1" key="1">
    <citation type="submission" date="2022-04" db="EMBL/GenBank/DDBJ databases">
        <title>Jade perch genome.</title>
        <authorList>
            <person name="Chao B."/>
        </authorList>
    </citation>
    <scope>NUCLEOTIDE SEQUENCE</scope>
    <source>
        <strain evidence="1">CB-2022</strain>
    </source>
</reference>
<feature type="non-terminal residue" evidence="1">
    <location>
        <position position="1"/>
    </location>
</feature>
<gene>
    <name evidence="1" type="ORF">L3Q82_025758</name>
</gene>
<evidence type="ECO:0000313" key="2">
    <source>
        <dbReference type="Proteomes" id="UP000831701"/>
    </source>
</evidence>
<sequence>PSPHRYISEPYLPFHEDVSSGEAGERQDTLTFETAMATSLGRANAISSAPQLRHSWQVPNGHFRKHLGQASPVGASELLMKPGSLSQKVSTQQQCYLNPTAKDHGKARGHVTHGGIKEVDLLQLLDMQSDTHYNVSTTEDDQGCPAYQIGQYAASFLPTATVFGPLFPDELSLLMRLRMGQRWSEEMTLLAILGQEGEELFQLKVGPRRFTVVSAWEQHYEFPAAPLWDGLWHKLFLSVSLSRLELCLDCCLQESTPWRWGLGPHIDTLGLTLLGGASRPHHTPFTGTIQQMIFVLGDPTAAEQHCRVHSSTCSTLTDTQEVRAADEVTVQPRIRVSSGPGHSGTSLLMAHPDPEDVMQTQADADTQTVVTTAREKEKPTTVSKEVNQGGDTEPQPPSQSGNEQISNLLPGVSGSTKEPWSTEGSIETTTVHTLQTAQYPNQARRPFIAAMEGSRISDASVLESVETAISSPNVQPENPTPPGVSSGGTERPVSNGPQDSQFATGSILVSGPITESGLVPTAVYPSSEGGVKQERQEAGLSANIPPVSVGPQANLLRQTEGKHNTSVTEDFAASQTDPAPNLTGLTPTLQSGETLSTRIREGEMSNVSASEFTTEDSFIQSETESAQQNVKAASQPPTYTGLQGPPGLTGPPGPKGDKGYQGVMGRTGRTGYRGPIGPPGMPAIVVFKTSEEEWEAFKKKNIYKKLISSWPRLKGPPGPPGPPGAIGPIGSPGPQGMPGPQGRPGADGAPGKNADQGPPGLPGEQGPKGYRGERGNKGDLGEWGYEGEVGPQGNRGQKGHKGNKGLKGIIGVPGYIGLPGARGPPGFPGPSGPVGEIGALGFSGPPGPPGKLGPTGLKGVFGVKGPPGHQGALGARGAAGPQGEPGPDGMVGFPGVRGPQGNPGPDGPSGPKGDPGDPGDEGQTGEPGPPGLNGANGNPGKPGPSGDPGAKAKRGEKGDLGFKGDLGLPGPPGKQGRKGRRGPLGLEGLAGPTGPPGPPGPSGFDGIMGEQGKQGKDGLKGDRGPNGIQGVPGPRGHKVGLRVEKVEQDFLACQVQLERRENLEREDVKENLGLQGPLGNRGQDGPSGALGRIGENGMDGDTGPPGQKGLLGKTGPPGPQGPVGKSGEAGSRGMKGAPGKPGERGKRGEEGPRGKQGRPGEMGMPGPRGYRGSPGVQGNIGPWGEVGSRGLPGDQGPQGLVGPLGVTGYPGKDGPPGPTGSTGVKGDKGPVGLRGPEGPAGQKGISGDKGTTGHPGKKGPKGAEGIRGNQGPQGTKGPPGKQVGSRFLKCLLDNVPPLTLGYRGAPGDRGKPGVPGLKGPPGSIGLSGQIGPSTPGLPGKRGVEGKAGAPGPKGIHGENGELGLPGIKGDMGIRGQRGTKGEPGTRGTMGSVGKVGFIGTPGAKGRAGPAGPPGLPGTKGIQGPKGKRATSGRKGNKGAPGKTGQSGLDGLLGVEGNEGDPGDTGFRGAPGPPGRPGKMGQPGPPGIRGNIGAPGFKGKAGPKGKQPPPGPAGPKAIPGLRGEKGEPGITGLKVKGHPGDTGILGPVGPPGLKGNPGLQGLKGQQGHKGKQGDTGPRGPRGQKGFFGLPGQLGKKGMKGGRGGRGPKGVKGKRGPPHPRSMSRRWPQGDEAEKSFSWPLGTKDDPATTCYELGLIHPHLNDGEGLNMIRMMHCTPDCECSGTQVHYLSGFFYMDPNQGCPYDAVKVFCNFTAGGTTCIDPLQSQIKLNWEPEKKNSKMSVHWFSQQHDGNKSTVSSFRMESGGDGVLRSRCRAIPKIPAFPDPDLDSSALDGSGDNHITSNGKIEVEHVISKKLQLKRKAEFLKSDLMRQFDSQVNDFMDSLIEESASLEPAPVPAVFSPPLSDKERSKLRHFRPPHGQGKQFVSRRSLLDELFEVNHIRTIYHMFIALLILFILSTLVVDFIDEGRLVLDFDLLVYVFGQFPLVVCTWICMFLSVLLVPFTLFHLWSQTQSGSYSHPRLYSLLFGSVFLLYQALGLGFLPTYVVVTNSLPPASCFIIILEQVRLMMKAHSFVRENVPRVLTWAKDKTSPSPAVPQVSQYLYFLFAPTLIYRDKYPRNPVIRWGYVATKLLQVLGSLFYAYYVFVRLCIPQFRSISLQLFDLRAMVLCVFNSILPGVLVLFLAFFAFLHCWLNAFAEMLRFADRMFYKDWWNSTSFANYYRTWNVVVHDWLYYYVYRDFLWMSQKRFRPAAMLFVFTVSAVVHEYILAICFGFFYPVLFCLFMCFGMMFNFILHDQRKGPIWNIIMWTSLFLGQGVIICLYSQEWYAQRYCPLKEPSFLELLKPRSWTCQRGLTADSDGL</sequence>
<keyword evidence="2" id="KW-1185">Reference proteome</keyword>
<accession>A0ACB8WN99</accession>
<dbReference type="EMBL" id="CM041538">
    <property type="protein sequence ID" value="KAI3368782.1"/>
    <property type="molecule type" value="Genomic_DNA"/>
</dbReference>
<organism evidence="1 2">
    <name type="scientific">Scortum barcoo</name>
    <name type="common">barcoo grunter</name>
    <dbReference type="NCBI Taxonomy" id="214431"/>
    <lineage>
        <taxon>Eukaryota</taxon>
        <taxon>Metazoa</taxon>
        <taxon>Chordata</taxon>
        <taxon>Craniata</taxon>
        <taxon>Vertebrata</taxon>
        <taxon>Euteleostomi</taxon>
        <taxon>Actinopterygii</taxon>
        <taxon>Neopterygii</taxon>
        <taxon>Teleostei</taxon>
        <taxon>Neoteleostei</taxon>
        <taxon>Acanthomorphata</taxon>
        <taxon>Eupercaria</taxon>
        <taxon>Centrarchiformes</taxon>
        <taxon>Terapontoidei</taxon>
        <taxon>Terapontidae</taxon>
        <taxon>Scortum</taxon>
    </lineage>
</organism>
<dbReference type="Proteomes" id="UP000831701">
    <property type="component" value="Chromosome 8"/>
</dbReference>